<comment type="caution">
    <text evidence="1">The sequence shown here is derived from an EMBL/GenBank/DDBJ whole genome shotgun (WGS) entry which is preliminary data.</text>
</comment>
<reference evidence="1 2" key="1">
    <citation type="submission" date="2016-11" db="EMBL/GenBank/DDBJ databases">
        <title>The macronuclear genome of Stentor coeruleus: a giant cell with tiny introns.</title>
        <authorList>
            <person name="Slabodnick M."/>
            <person name="Ruby J.G."/>
            <person name="Reiff S.B."/>
            <person name="Swart E.C."/>
            <person name="Gosai S."/>
            <person name="Prabakaran S."/>
            <person name="Witkowska E."/>
            <person name="Larue G.E."/>
            <person name="Fisher S."/>
            <person name="Freeman R.M."/>
            <person name="Gunawardena J."/>
            <person name="Chu W."/>
            <person name="Stover N.A."/>
            <person name="Gregory B.D."/>
            <person name="Nowacki M."/>
            <person name="Derisi J."/>
            <person name="Roy S.W."/>
            <person name="Marshall W.F."/>
            <person name="Sood P."/>
        </authorList>
    </citation>
    <scope>NUCLEOTIDE SEQUENCE [LARGE SCALE GENOMIC DNA]</scope>
    <source>
        <strain evidence="1">WM001</strain>
    </source>
</reference>
<gene>
    <name evidence="1" type="ORF">SteCoe_2501</name>
</gene>
<dbReference type="EMBL" id="MPUH01000028">
    <property type="protein sequence ID" value="OMJ94305.1"/>
    <property type="molecule type" value="Genomic_DNA"/>
</dbReference>
<evidence type="ECO:0000313" key="2">
    <source>
        <dbReference type="Proteomes" id="UP000187209"/>
    </source>
</evidence>
<evidence type="ECO:0000313" key="1">
    <source>
        <dbReference type="EMBL" id="OMJ94305.1"/>
    </source>
</evidence>
<name>A0A1R2CZ84_9CILI</name>
<proteinExistence type="predicted"/>
<dbReference type="AlphaFoldDB" id="A0A1R2CZ84"/>
<keyword evidence="2" id="KW-1185">Reference proteome</keyword>
<accession>A0A1R2CZ84</accession>
<organism evidence="1 2">
    <name type="scientific">Stentor coeruleus</name>
    <dbReference type="NCBI Taxonomy" id="5963"/>
    <lineage>
        <taxon>Eukaryota</taxon>
        <taxon>Sar</taxon>
        <taxon>Alveolata</taxon>
        <taxon>Ciliophora</taxon>
        <taxon>Postciliodesmatophora</taxon>
        <taxon>Heterotrichea</taxon>
        <taxon>Heterotrichida</taxon>
        <taxon>Stentoridae</taxon>
        <taxon>Stentor</taxon>
    </lineage>
</organism>
<dbReference type="Proteomes" id="UP000187209">
    <property type="component" value="Unassembled WGS sequence"/>
</dbReference>
<protein>
    <submittedName>
        <fullName evidence="1">Uncharacterized protein</fullName>
    </submittedName>
</protein>
<sequence>MSPINLRVPSNMSKNIYEIKKKSFLRTRNDSGRYSVSLRIPNKSIMNLSELGSLIGTESVTPINSAH</sequence>